<proteinExistence type="predicted"/>
<gene>
    <name evidence="1" type="ORF">IV49_GL001070</name>
</gene>
<evidence type="ECO:0000313" key="1">
    <source>
        <dbReference type="EMBL" id="KRN48506.1"/>
    </source>
</evidence>
<sequence>MKLCYMSGGKEMFRRFGKIMVVVAFLFVNIVNVEAKERVVSHIELRDVTYSGENAIPRIKVFDQEGRHIPKKQYCMFFNGDTLNAGKVTVSVKGIRRVSGEASASYTIKKRNISSCQLSGIENHTYDGRKHDPNVRLTYHRYNVSYRLSYGDCKSIGKKKVKIVGIGNFTGTIYKNYKILPPSSRILTMTKSGTNVHLTLVKAAGGVKYQIGYKTKKKWKTKMVSGTHITINVKDKGKTSFKVRTCKNGVKSAWSAVKRV</sequence>
<dbReference type="Proteomes" id="UP000051841">
    <property type="component" value="Unassembled WGS sequence"/>
</dbReference>
<dbReference type="AlphaFoldDB" id="A0A0R2HGB5"/>
<comment type="caution">
    <text evidence="1">The sequence shown here is derived from an EMBL/GenBank/DDBJ whole genome shotgun (WGS) entry which is preliminary data.</text>
</comment>
<keyword evidence="2" id="KW-1185">Reference proteome</keyword>
<evidence type="ECO:0000313" key="2">
    <source>
        <dbReference type="Proteomes" id="UP000051841"/>
    </source>
</evidence>
<accession>A0A0R2HGB5</accession>
<name>A0A0R2HGB5_9FIRM</name>
<protein>
    <submittedName>
        <fullName evidence="1">Uncharacterized protein</fullName>
    </submittedName>
</protein>
<reference evidence="1 2" key="1">
    <citation type="journal article" date="2015" name="Genome Announc.">
        <title>Expanding the biotechnology potential of lactobacilli through comparative genomics of 213 strains and associated genera.</title>
        <authorList>
            <person name="Sun Z."/>
            <person name="Harris H.M."/>
            <person name="McCann A."/>
            <person name="Guo C."/>
            <person name="Argimon S."/>
            <person name="Zhang W."/>
            <person name="Yang X."/>
            <person name="Jeffery I.B."/>
            <person name="Cooney J.C."/>
            <person name="Kagawa T.F."/>
            <person name="Liu W."/>
            <person name="Song Y."/>
            <person name="Salvetti E."/>
            <person name="Wrobel A."/>
            <person name="Rasinkangas P."/>
            <person name="Parkhill J."/>
            <person name="Rea M.C."/>
            <person name="O'Sullivan O."/>
            <person name="Ritari J."/>
            <person name="Douillard F.P."/>
            <person name="Paul Ross R."/>
            <person name="Yang R."/>
            <person name="Briner A.E."/>
            <person name="Felis G.E."/>
            <person name="de Vos W.M."/>
            <person name="Barrangou R."/>
            <person name="Klaenhammer T.R."/>
            <person name="Caufield P.W."/>
            <person name="Cui Y."/>
            <person name="Zhang H."/>
            <person name="O'Toole P.W."/>
        </authorList>
    </citation>
    <scope>NUCLEOTIDE SEQUENCE [LARGE SCALE GENOMIC DNA]</scope>
    <source>
        <strain evidence="1 2">DSM 20405</strain>
    </source>
</reference>
<dbReference type="PATRIC" id="fig|1410657.5.peg.1111"/>
<dbReference type="EMBL" id="JQBL01000029">
    <property type="protein sequence ID" value="KRN48506.1"/>
    <property type="molecule type" value="Genomic_DNA"/>
</dbReference>
<organism evidence="1 2">
    <name type="scientific">Kandleria vitulina DSM 20405</name>
    <dbReference type="NCBI Taxonomy" id="1410657"/>
    <lineage>
        <taxon>Bacteria</taxon>
        <taxon>Bacillati</taxon>
        <taxon>Bacillota</taxon>
        <taxon>Erysipelotrichia</taxon>
        <taxon>Erysipelotrichales</taxon>
        <taxon>Coprobacillaceae</taxon>
        <taxon>Kandleria</taxon>
    </lineage>
</organism>